<proteinExistence type="predicted"/>
<gene>
    <name evidence="2" type="ORF">Prudu_013202</name>
</gene>
<sequence length="87" mass="9646">EPSEEPRSAIGDRGPTGPGSADLAAYRLLRHQEPDRIAKETFEGSKWLGPSAIEVGGIHHRASHSFRTTKGDLPNFRQQSKEILKRN</sequence>
<name>A0A4Y1REL0_PRUDU</name>
<dbReference type="EMBL" id="AP019301">
    <property type="protein sequence ID" value="BBH02584.1"/>
    <property type="molecule type" value="Genomic_DNA"/>
</dbReference>
<evidence type="ECO:0000313" key="2">
    <source>
        <dbReference type="EMBL" id="BBH02584.1"/>
    </source>
</evidence>
<feature type="non-terminal residue" evidence="2">
    <location>
        <position position="1"/>
    </location>
</feature>
<dbReference type="AlphaFoldDB" id="A0A4Y1REL0"/>
<organism evidence="2">
    <name type="scientific">Prunus dulcis</name>
    <name type="common">Almond</name>
    <name type="synonym">Amygdalus dulcis</name>
    <dbReference type="NCBI Taxonomy" id="3755"/>
    <lineage>
        <taxon>Eukaryota</taxon>
        <taxon>Viridiplantae</taxon>
        <taxon>Streptophyta</taxon>
        <taxon>Embryophyta</taxon>
        <taxon>Tracheophyta</taxon>
        <taxon>Spermatophyta</taxon>
        <taxon>Magnoliopsida</taxon>
        <taxon>eudicotyledons</taxon>
        <taxon>Gunneridae</taxon>
        <taxon>Pentapetalae</taxon>
        <taxon>rosids</taxon>
        <taxon>fabids</taxon>
        <taxon>Rosales</taxon>
        <taxon>Rosaceae</taxon>
        <taxon>Amygdaloideae</taxon>
        <taxon>Amygdaleae</taxon>
        <taxon>Prunus</taxon>
    </lineage>
</organism>
<reference evidence="2" key="1">
    <citation type="journal article" date="2019" name="Science">
        <title>Mutation of a bHLH transcription factor allowed almond domestication.</title>
        <authorList>
            <person name="Sanchez-Perez R."/>
            <person name="Pavan S."/>
            <person name="Mazzeo R."/>
            <person name="Moldovan C."/>
            <person name="Aiese Cigliano R."/>
            <person name="Del Cueto J."/>
            <person name="Ricciardi F."/>
            <person name="Lotti C."/>
            <person name="Ricciardi L."/>
            <person name="Dicenta F."/>
            <person name="Lopez-Marques R.L."/>
            <person name="Lindberg Moller B."/>
        </authorList>
    </citation>
    <scope>NUCLEOTIDE SEQUENCE</scope>
</reference>
<evidence type="ECO:0000256" key="1">
    <source>
        <dbReference type="SAM" id="MobiDB-lite"/>
    </source>
</evidence>
<protein>
    <submittedName>
        <fullName evidence="2">Uncharacterized protein</fullName>
    </submittedName>
</protein>
<accession>A0A4Y1REL0</accession>
<feature type="region of interest" description="Disordered" evidence="1">
    <location>
        <begin position="64"/>
        <end position="87"/>
    </location>
</feature>
<feature type="region of interest" description="Disordered" evidence="1">
    <location>
        <begin position="1"/>
        <end position="21"/>
    </location>
</feature>